<dbReference type="EMBL" id="BJMD01000020">
    <property type="protein sequence ID" value="GEB20409.1"/>
    <property type="molecule type" value="Genomic_DNA"/>
</dbReference>
<sequence>MWTLEVYPFAMHQLPAAYQNYLASQDQHVIDAVRPVLLQSAADQRHGVRITYNRGPTGHQAHLDESVPYGEIVEDID</sequence>
<protein>
    <submittedName>
        <fullName evidence="1">Uncharacterized protein</fullName>
    </submittedName>
</protein>
<proteinExistence type="predicted"/>
<name>A0A4Y3NNR5_PAEAU</name>
<keyword evidence="2" id="KW-1185">Reference proteome</keyword>
<evidence type="ECO:0000313" key="1">
    <source>
        <dbReference type="EMBL" id="GEB20409.1"/>
    </source>
</evidence>
<dbReference type="Proteomes" id="UP000317715">
    <property type="component" value="Unassembled WGS sequence"/>
</dbReference>
<comment type="caution">
    <text evidence="1">The sequence shown here is derived from an EMBL/GenBank/DDBJ whole genome shotgun (WGS) entry which is preliminary data.</text>
</comment>
<accession>A0A4Y3NNR5</accession>
<dbReference type="AlphaFoldDB" id="A0A4Y3NNR5"/>
<dbReference type="OrthoDB" id="4965096at2"/>
<organism evidence="1 2">
    <name type="scientific">Paenarthrobacter aurescens</name>
    <name type="common">Arthrobacter aurescens</name>
    <dbReference type="NCBI Taxonomy" id="43663"/>
    <lineage>
        <taxon>Bacteria</taxon>
        <taxon>Bacillati</taxon>
        <taxon>Actinomycetota</taxon>
        <taxon>Actinomycetes</taxon>
        <taxon>Micrococcales</taxon>
        <taxon>Micrococcaceae</taxon>
        <taxon>Paenarthrobacter</taxon>
    </lineage>
</organism>
<reference evidence="1 2" key="1">
    <citation type="submission" date="2019-06" db="EMBL/GenBank/DDBJ databases">
        <title>Whole genome shotgun sequence of Paenarthrobacter aurescens NBRC 12136.</title>
        <authorList>
            <person name="Hosoyama A."/>
            <person name="Uohara A."/>
            <person name="Ohji S."/>
            <person name="Ichikawa N."/>
        </authorList>
    </citation>
    <scope>NUCLEOTIDE SEQUENCE [LARGE SCALE GENOMIC DNA]</scope>
    <source>
        <strain evidence="1 2">NBRC 12136</strain>
    </source>
</reference>
<gene>
    <name evidence="1" type="ORF">AAU01_31640</name>
</gene>
<evidence type="ECO:0000313" key="2">
    <source>
        <dbReference type="Proteomes" id="UP000317715"/>
    </source>
</evidence>